<feature type="domain" description="DUF695" evidence="1">
    <location>
        <begin position="5"/>
        <end position="135"/>
    </location>
</feature>
<dbReference type="InterPro" id="IPR009671">
    <property type="entry name" value="RraB_dom"/>
</dbReference>
<dbReference type="AlphaFoldDB" id="A0A2D3WCD8"/>
<dbReference type="EMBL" id="DLUI01000051">
    <property type="protein sequence ID" value="DAB38961.1"/>
    <property type="molecule type" value="Genomic_DNA"/>
</dbReference>
<gene>
    <name evidence="3" type="ORF">CFH83_03290</name>
</gene>
<dbReference type="Proteomes" id="UP000228859">
    <property type="component" value="Unassembled WGS sequence"/>
</dbReference>
<reference evidence="3 4" key="1">
    <citation type="journal article" date="2017" name="Front. Microbiol.">
        <title>Comparative Genomic Analysis of the Class Epsilonproteobacteria and Proposed Reclassification to Epsilonbacteraeota (phyl. nov.).</title>
        <authorList>
            <person name="Waite D.W."/>
            <person name="Vanwonterghem I."/>
            <person name="Rinke C."/>
            <person name="Parks D.H."/>
            <person name="Zhang Y."/>
            <person name="Takai K."/>
            <person name="Sievert S.M."/>
            <person name="Simon J."/>
            <person name="Campbell B.J."/>
            <person name="Hanson T.E."/>
            <person name="Woyke T."/>
            <person name="Klotz M.G."/>
            <person name="Hugenholtz P."/>
        </authorList>
    </citation>
    <scope>NUCLEOTIDE SEQUENCE [LARGE SCALE GENOMIC DNA]</scope>
    <source>
        <strain evidence="3">UBA12443</strain>
    </source>
</reference>
<name>A0A2D3WCD8_9BACT</name>
<dbReference type="Pfam" id="PF06877">
    <property type="entry name" value="RraB"/>
    <property type="match status" value="1"/>
</dbReference>
<dbReference type="Gene3D" id="3.30.70.970">
    <property type="entry name" value="RraB-like"/>
    <property type="match status" value="1"/>
</dbReference>
<feature type="domain" description="Regulator of ribonuclease activity B" evidence="2">
    <location>
        <begin position="145"/>
        <end position="244"/>
    </location>
</feature>
<organism evidence="3 4">
    <name type="scientific">Sulfuricurvum kujiense</name>
    <dbReference type="NCBI Taxonomy" id="148813"/>
    <lineage>
        <taxon>Bacteria</taxon>
        <taxon>Pseudomonadati</taxon>
        <taxon>Campylobacterota</taxon>
        <taxon>Epsilonproteobacteria</taxon>
        <taxon>Campylobacterales</taxon>
        <taxon>Sulfurimonadaceae</taxon>
        <taxon>Sulfuricurvum</taxon>
    </lineage>
</organism>
<evidence type="ECO:0000259" key="2">
    <source>
        <dbReference type="Pfam" id="PF06877"/>
    </source>
</evidence>
<dbReference type="Pfam" id="PF05117">
    <property type="entry name" value="DUF695"/>
    <property type="match status" value="1"/>
</dbReference>
<evidence type="ECO:0000259" key="1">
    <source>
        <dbReference type="Pfam" id="PF05117"/>
    </source>
</evidence>
<dbReference type="SUPFAM" id="SSF89946">
    <property type="entry name" value="Hypothetical protein VC0424"/>
    <property type="match status" value="1"/>
</dbReference>
<proteinExistence type="predicted"/>
<dbReference type="InterPro" id="IPR016097">
    <property type="entry name" value="DUF695"/>
</dbReference>
<sequence>MQEYWELYMKTIDGALASVLVNAGMSAELPSEDKFYVGFIKLLMKAPNDRGLIGEDEEAQLSFIEDKIEMEALRYRIGSYVGKIVSKGEMTFIYYLKHEFEWPDVVKAAMGEFPEYEYSSGSKMDSDWEVYHKLLFPTPIEWQIIQNHKVCDHLKTQGDSLHLPRAIEHKAYFETAEKRFEFISAIESEGFKIKELIEPNENTPMVGVSFYRQDKPFYYDIDTLTLHLIELSVQNGGSYDGWETSVVKI</sequence>
<evidence type="ECO:0000313" key="3">
    <source>
        <dbReference type="EMBL" id="DAB38961.1"/>
    </source>
</evidence>
<accession>A0A2D3WCD8</accession>
<protein>
    <recommendedName>
        <fullName evidence="5">DUF695 domain-containing protein</fullName>
    </recommendedName>
</protein>
<evidence type="ECO:0000313" key="4">
    <source>
        <dbReference type="Proteomes" id="UP000228859"/>
    </source>
</evidence>
<comment type="caution">
    <text evidence="3">The sequence shown here is derived from an EMBL/GenBank/DDBJ whole genome shotgun (WGS) entry which is preliminary data.</text>
</comment>
<dbReference type="InterPro" id="IPR036701">
    <property type="entry name" value="RraB-like_sf"/>
</dbReference>
<evidence type="ECO:0008006" key="5">
    <source>
        <dbReference type="Google" id="ProtNLM"/>
    </source>
</evidence>